<proteinExistence type="predicted"/>
<dbReference type="Gene3D" id="3.40.50.300">
    <property type="entry name" value="P-loop containing nucleotide triphosphate hydrolases"/>
    <property type="match status" value="1"/>
</dbReference>
<name>A0ABY1SIZ2_9FLAO</name>
<dbReference type="EMBL" id="FZNV01000003">
    <property type="protein sequence ID" value="SNR60346.1"/>
    <property type="molecule type" value="Genomic_DNA"/>
</dbReference>
<evidence type="ECO:0000259" key="1">
    <source>
        <dbReference type="Pfam" id="PF13304"/>
    </source>
</evidence>
<organism evidence="2 3">
    <name type="scientific">Maribacter sedimenticola</name>
    <dbReference type="NCBI Taxonomy" id="228956"/>
    <lineage>
        <taxon>Bacteria</taxon>
        <taxon>Pseudomonadati</taxon>
        <taxon>Bacteroidota</taxon>
        <taxon>Flavobacteriia</taxon>
        <taxon>Flavobacteriales</taxon>
        <taxon>Flavobacteriaceae</taxon>
        <taxon>Maribacter</taxon>
    </lineage>
</organism>
<dbReference type="PANTHER" id="PTHR32182">
    <property type="entry name" value="DNA REPLICATION AND REPAIR PROTEIN RECF"/>
    <property type="match status" value="1"/>
</dbReference>
<dbReference type="PANTHER" id="PTHR32182:SF25">
    <property type="entry name" value="SLR1056 PROTEIN"/>
    <property type="match status" value="1"/>
</dbReference>
<dbReference type="InterPro" id="IPR027417">
    <property type="entry name" value="P-loop_NTPase"/>
</dbReference>
<dbReference type="Pfam" id="PF13304">
    <property type="entry name" value="AAA_21"/>
    <property type="match status" value="1"/>
</dbReference>
<comment type="caution">
    <text evidence="2">The sequence shown here is derived from an EMBL/GenBank/DDBJ whole genome shotgun (WGS) entry which is preliminary data.</text>
</comment>
<dbReference type="Proteomes" id="UP000198337">
    <property type="component" value="Unassembled WGS sequence"/>
</dbReference>
<accession>A0ABY1SIZ2</accession>
<dbReference type="SUPFAM" id="SSF52540">
    <property type="entry name" value="P-loop containing nucleoside triphosphate hydrolases"/>
    <property type="match status" value="1"/>
</dbReference>
<protein>
    <submittedName>
        <fullName evidence="2">Restriction system-associated AAA family ATPase</fullName>
    </submittedName>
</protein>
<dbReference type="NCBIfam" id="TIGR04435">
    <property type="entry name" value="restrict_AAA_1"/>
    <property type="match status" value="1"/>
</dbReference>
<evidence type="ECO:0000313" key="2">
    <source>
        <dbReference type="EMBL" id="SNR60346.1"/>
    </source>
</evidence>
<sequence>MKLIRFKLNSQGGFRSLPEGFEIHFLRDFHHDEATEFNPYVLAGLNGSGKSNILEVLAEIFYHLDCMFLSKRPDYFDTTEENPKGFNPESSLIEAYELEYFTFLDSETFSDLDVSKKAEIHITKKAQERPKINWVNQEAFRKVKELSRAESKALLPEFVVGYASGLNQTLSLPFFKSRFLQYDAYLENLKTGEYVAPRPESSLVFLDNTFSQAILLSNLLMNNLEDENSVLGPFKNYVNLSDIESFRLIIKTSVKAEIHSEITYEDGIPNNGNEIRKYNIFESLRGVDGSRKNYTQSYLEKLKRCATAYSEKSFLENEVYDSELTFEADETKYLYLDYLVNDATKEAFQLHFDHDPLKLFELFQLLLIFNNYEFSIQEKHATLGSKNIFLVNDMQRQPKENDRVLRFKDLYIKKEGVANSIYTKNLSDGEHQFLHTLGLCLLFKDTRSLFLLDEPETHFNPDWKAKYISSIRNSFKKEELDSTMTMREMLITTHSPFLISDSEMQYVLLFDKDEQTRKVKEVLRPDFQTFGTSVNKIGIRLFAMPNTIGEFAQAKVTEFREKSSNLRNNEEKEDLIKKIKESLGESVERTLLIHEILESMDDESPNPMPA</sequence>
<dbReference type="RefSeq" id="WP_089261176.1">
    <property type="nucleotide sequence ID" value="NZ_FZNV01000003.1"/>
</dbReference>
<keyword evidence="3" id="KW-1185">Reference proteome</keyword>
<dbReference type="InterPro" id="IPR030974">
    <property type="entry name" value="Restrict_AAA"/>
</dbReference>
<evidence type="ECO:0000313" key="3">
    <source>
        <dbReference type="Proteomes" id="UP000198337"/>
    </source>
</evidence>
<dbReference type="InterPro" id="IPR003959">
    <property type="entry name" value="ATPase_AAA_core"/>
</dbReference>
<reference evidence="2 3" key="1">
    <citation type="submission" date="2017-06" db="EMBL/GenBank/DDBJ databases">
        <authorList>
            <person name="Varghese N."/>
            <person name="Submissions S."/>
        </authorList>
    </citation>
    <scope>NUCLEOTIDE SEQUENCE [LARGE SCALE GENOMIC DNA]</scope>
    <source>
        <strain evidence="2 3">DSM 19840</strain>
    </source>
</reference>
<feature type="domain" description="ATPase AAA-type core" evidence="1">
    <location>
        <begin position="364"/>
        <end position="500"/>
    </location>
</feature>
<gene>
    <name evidence="2" type="ORF">SAMN04488009_2763</name>
</gene>